<sequence length="55" mass="5911">MGGTLAWSGLKEVDIIVVVVLEASVCLALRILKLLLWRFGRASDGGGERGKEDLV</sequence>
<evidence type="ECO:0000256" key="1">
    <source>
        <dbReference type="SAM" id="Phobius"/>
    </source>
</evidence>
<keyword evidence="1" id="KW-1133">Transmembrane helix</keyword>
<dbReference type="EMBL" id="JACBKZ010000007">
    <property type="protein sequence ID" value="KAF5946619.1"/>
    <property type="molecule type" value="Genomic_DNA"/>
</dbReference>
<reference evidence="3" key="1">
    <citation type="journal article" date="2020" name="Nat. Commun.">
        <title>Genome assembly of wild tea tree DASZ reveals pedigree and selection history of tea varieties.</title>
        <authorList>
            <person name="Zhang W."/>
            <person name="Zhang Y."/>
            <person name="Qiu H."/>
            <person name="Guo Y."/>
            <person name="Wan H."/>
            <person name="Zhang X."/>
            <person name="Scossa F."/>
            <person name="Alseekh S."/>
            <person name="Zhang Q."/>
            <person name="Wang P."/>
            <person name="Xu L."/>
            <person name="Schmidt M.H."/>
            <person name="Jia X."/>
            <person name="Li D."/>
            <person name="Zhu A."/>
            <person name="Guo F."/>
            <person name="Chen W."/>
            <person name="Ni D."/>
            <person name="Usadel B."/>
            <person name="Fernie A.R."/>
            <person name="Wen W."/>
        </authorList>
    </citation>
    <scope>NUCLEOTIDE SEQUENCE [LARGE SCALE GENOMIC DNA]</scope>
    <source>
        <strain evidence="3">cv. G240</strain>
    </source>
</reference>
<proteinExistence type="predicted"/>
<dbReference type="Proteomes" id="UP000593564">
    <property type="component" value="Unassembled WGS sequence"/>
</dbReference>
<accession>A0A7J7H0T8</accession>
<evidence type="ECO:0000313" key="3">
    <source>
        <dbReference type="Proteomes" id="UP000593564"/>
    </source>
</evidence>
<keyword evidence="3" id="KW-1185">Reference proteome</keyword>
<name>A0A7J7H0T8_CAMSI</name>
<gene>
    <name evidence="2" type="ORF">HYC85_016847</name>
</gene>
<evidence type="ECO:0000313" key="2">
    <source>
        <dbReference type="EMBL" id="KAF5946619.1"/>
    </source>
</evidence>
<keyword evidence="1" id="KW-0812">Transmembrane</keyword>
<keyword evidence="1" id="KW-0472">Membrane</keyword>
<reference evidence="2 3" key="2">
    <citation type="submission" date="2020-07" db="EMBL/GenBank/DDBJ databases">
        <title>Genome assembly of wild tea tree DASZ reveals pedigree and selection history of tea varieties.</title>
        <authorList>
            <person name="Zhang W."/>
        </authorList>
    </citation>
    <scope>NUCLEOTIDE SEQUENCE [LARGE SCALE GENOMIC DNA]</scope>
    <source>
        <strain evidence="3">cv. G240</strain>
        <tissue evidence="2">Leaf</tissue>
    </source>
</reference>
<protein>
    <submittedName>
        <fullName evidence="2">Uncharacterized protein</fullName>
    </submittedName>
</protein>
<organism evidence="2 3">
    <name type="scientific">Camellia sinensis</name>
    <name type="common">Tea plant</name>
    <name type="synonym">Thea sinensis</name>
    <dbReference type="NCBI Taxonomy" id="4442"/>
    <lineage>
        <taxon>Eukaryota</taxon>
        <taxon>Viridiplantae</taxon>
        <taxon>Streptophyta</taxon>
        <taxon>Embryophyta</taxon>
        <taxon>Tracheophyta</taxon>
        <taxon>Spermatophyta</taxon>
        <taxon>Magnoliopsida</taxon>
        <taxon>eudicotyledons</taxon>
        <taxon>Gunneridae</taxon>
        <taxon>Pentapetalae</taxon>
        <taxon>asterids</taxon>
        <taxon>Ericales</taxon>
        <taxon>Theaceae</taxon>
        <taxon>Camellia</taxon>
    </lineage>
</organism>
<feature type="transmembrane region" description="Helical" evidence="1">
    <location>
        <begin position="15"/>
        <end position="32"/>
    </location>
</feature>
<dbReference type="AlphaFoldDB" id="A0A7J7H0T8"/>
<comment type="caution">
    <text evidence="2">The sequence shown here is derived from an EMBL/GenBank/DDBJ whole genome shotgun (WGS) entry which is preliminary data.</text>
</comment>